<evidence type="ECO:0008006" key="3">
    <source>
        <dbReference type="Google" id="ProtNLM"/>
    </source>
</evidence>
<protein>
    <recommendedName>
        <fullName evidence="3">Gamma-glutamyltransferase</fullName>
    </recommendedName>
</protein>
<dbReference type="Pfam" id="PF01019">
    <property type="entry name" value="G_glu_transpept"/>
    <property type="match status" value="1"/>
</dbReference>
<dbReference type="PANTHER" id="PTHR11686">
    <property type="entry name" value="GAMMA GLUTAMYL TRANSPEPTIDASE"/>
    <property type="match status" value="1"/>
</dbReference>
<dbReference type="InterPro" id="IPR000101">
    <property type="entry name" value="GGT_peptidase"/>
</dbReference>
<sequence length="497" mass="52083">MSTSLNSTAINSTNSAPYLTSDRTELAPLCNAQQDTRGLRIVISCMTVFTVLVSMALATQLHRGDYQVVPHGSVVSDNGECSAAGVAVMRKGGSAVDAVISTLFCLSVVSPHLVGIGGGGYMLVYDQRKRSIVGCLDFQASLGSSNSSIGVPGFVAGLYQAHKSFGKLPWSSLLNAAIEMAGTEFLVSASLQAAVLRAADRKELKDFLLSGHNFQLVSTLQALALNGSDELYNGSLSSQLTQFVSPEDLAKYRVLSDNCVETTVGQYNVAVAGPNSGGQTLLSLLLKINQTLAGDNPVFTVASSLRETPAVSKPYSSGVNVVAVDHNDIYVSAVCGLGSVLGSLELTSGGYVMNNIMAFSSTRGGREESRPDTLATPVVATQAGSACGNRIVMGASDVRDAAQLLVELLHPVGKPGTDNWLSTVSDYPRARLLHSEVVLESDHEPQLAEHQVAELRALNLTVTSSLEPYPSLNIIHKFGDTVTAVADSRGGGAPASF</sequence>
<dbReference type="InterPro" id="IPR029055">
    <property type="entry name" value="Ntn_hydrolases_N"/>
</dbReference>
<dbReference type="EMBL" id="GECZ01014169">
    <property type="protein sequence ID" value="JAS55600.1"/>
    <property type="molecule type" value="Transcribed_RNA"/>
</dbReference>
<feature type="non-terminal residue" evidence="2">
    <location>
        <position position="497"/>
    </location>
</feature>
<dbReference type="PRINTS" id="PR01210">
    <property type="entry name" value="GGTRANSPTASE"/>
</dbReference>
<dbReference type="GO" id="GO:0005886">
    <property type="term" value="C:plasma membrane"/>
    <property type="evidence" value="ECO:0007669"/>
    <property type="project" value="TreeGrafter"/>
</dbReference>
<dbReference type="GO" id="GO:0036374">
    <property type="term" value="F:glutathione hydrolase activity"/>
    <property type="evidence" value="ECO:0007669"/>
    <property type="project" value="InterPro"/>
</dbReference>
<keyword evidence="1" id="KW-1133">Transmembrane helix</keyword>
<dbReference type="SUPFAM" id="SSF56235">
    <property type="entry name" value="N-terminal nucleophile aminohydrolases (Ntn hydrolases)"/>
    <property type="match status" value="1"/>
</dbReference>
<dbReference type="PANTHER" id="PTHR11686:SF9">
    <property type="entry name" value="RE13973P"/>
    <property type="match status" value="1"/>
</dbReference>
<organism evidence="2">
    <name type="scientific">Cuerna arida</name>
    <dbReference type="NCBI Taxonomy" id="1464854"/>
    <lineage>
        <taxon>Eukaryota</taxon>
        <taxon>Metazoa</taxon>
        <taxon>Ecdysozoa</taxon>
        <taxon>Arthropoda</taxon>
        <taxon>Hexapoda</taxon>
        <taxon>Insecta</taxon>
        <taxon>Pterygota</taxon>
        <taxon>Neoptera</taxon>
        <taxon>Paraneoptera</taxon>
        <taxon>Hemiptera</taxon>
        <taxon>Auchenorrhyncha</taxon>
        <taxon>Membracoidea</taxon>
        <taxon>Cicadellidae</taxon>
        <taxon>Cicadellinae</taxon>
        <taxon>Proconiini</taxon>
        <taxon>Cuerna</taxon>
    </lineage>
</organism>
<accession>A0A1B6FZK5</accession>
<evidence type="ECO:0000313" key="2">
    <source>
        <dbReference type="EMBL" id="JAS55600.1"/>
    </source>
</evidence>
<keyword evidence="1" id="KW-0812">Transmembrane</keyword>
<reference evidence="2" key="1">
    <citation type="submission" date="2015-11" db="EMBL/GenBank/DDBJ databases">
        <title>De novo transcriptome assembly of four potential Pierce s Disease insect vectors from Arizona vineyards.</title>
        <authorList>
            <person name="Tassone E.E."/>
        </authorList>
    </citation>
    <scope>NUCLEOTIDE SEQUENCE</scope>
</reference>
<feature type="transmembrane region" description="Helical" evidence="1">
    <location>
        <begin position="41"/>
        <end position="61"/>
    </location>
</feature>
<evidence type="ECO:0000256" key="1">
    <source>
        <dbReference type="SAM" id="Phobius"/>
    </source>
</evidence>
<gene>
    <name evidence="2" type="ORF">g.14084</name>
</gene>
<dbReference type="GO" id="GO:0006751">
    <property type="term" value="P:glutathione catabolic process"/>
    <property type="evidence" value="ECO:0007669"/>
    <property type="project" value="InterPro"/>
</dbReference>
<keyword evidence="1" id="KW-0472">Membrane</keyword>
<feature type="transmembrane region" description="Helical" evidence="1">
    <location>
        <begin position="98"/>
        <end position="124"/>
    </location>
</feature>
<proteinExistence type="predicted"/>
<dbReference type="Gene3D" id="3.60.20.40">
    <property type="match status" value="1"/>
</dbReference>
<name>A0A1B6FZK5_9HEMI</name>
<dbReference type="AlphaFoldDB" id="A0A1B6FZK5"/>
<dbReference type="InterPro" id="IPR043137">
    <property type="entry name" value="GGT_ssub_C"/>
</dbReference>